<evidence type="ECO:0000313" key="11">
    <source>
        <dbReference type="EMBL" id="KAG6744098.1"/>
    </source>
</evidence>
<evidence type="ECO:0000256" key="1">
    <source>
        <dbReference type="ARBA" id="ARBA00022723"/>
    </source>
</evidence>
<keyword evidence="2" id="KW-0677">Repeat</keyword>
<dbReference type="InterPro" id="IPR031140">
    <property type="entry name" value="IDD1-16"/>
</dbReference>
<dbReference type="PROSITE" id="PS00028">
    <property type="entry name" value="ZINC_FINGER_C2H2_1"/>
    <property type="match status" value="1"/>
</dbReference>
<protein>
    <recommendedName>
        <fullName evidence="10">C2H2-type domain-containing protein</fullName>
    </recommendedName>
</protein>
<dbReference type="FunFam" id="3.30.160.60:FF:000554">
    <property type="entry name" value="protein indeterminate-domain 12-like"/>
    <property type="match status" value="1"/>
</dbReference>
<evidence type="ECO:0000256" key="6">
    <source>
        <dbReference type="ARBA" id="ARBA00023125"/>
    </source>
</evidence>
<keyword evidence="5" id="KW-0805">Transcription regulation</keyword>
<name>A0A8X7Y0C2_POPTO</name>
<evidence type="ECO:0000256" key="9">
    <source>
        <dbReference type="SAM" id="MobiDB-lite"/>
    </source>
</evidence>
<keyword evidence="12" id="KW-1185">Reference proteome</keyword>
<proteinExistence type="predicted"/>
<evidence type="ECO:0000313" key="12">
    <source>
        <dbReference type="Proteomes" id="UP000886885"/>
    </source>
</evidence>
<dbReference type="PROSITE" id="PS50157">
    <property type="entry name" value="ZINC_FINGER_C2H2_2"/>
    <property type="match status" value="1"/>
</dbReference>
<keyword evidence="1" id="KW-0479">Metal-binding</keyword>
<accession>A0A8X7Y0C2</accession>
<dbReference type="Pfam" id="PF22992">
    <property type="entry name" value="C2CH-4th_BIRD-IDD"/>
    <property type="match status" value="1"/>
</dbReference>
<dbReference type="OrthoDB" id="6354171at2759"/>
<comment type="caution">
    <text evidence="11">The sequence shown here is derived from an EMBL/GenBank/DDBJ whole genome shotgun (WGS) entry which is preliminary data.</text>
</comment>
<evidence type="ECO:0000256" key="5">
    <source>
        <dbReference type="ARBA" id="ARBA00023015"/>
    </source>
</evidence>
<dbReference type="InterPro" id="IPR013087">
    <property type="entry name" value="Znf_C2H2_type"/>
</dbReference>
<evidence type="ECO:0000259" key="10">
    <source>
        <dbReference type="PROSITE" id="PS50157"/>
    </source>
</evidence>
<dbReference type="Proteomes" id="UP000886885">
    <property type="component" value="Chromosome 16D"/>
</dbReference>
<dbReference type="PANTHER" id="PTHR10593:SF239">
    <property type="entry name" value="C2H2-TYPE DOMAIN-CONTAINING PROTEIN"/>
    <property type="match status" value="1"/>
</dbReference>
<evidence type="ECO:0000256" key="8">
    <source>
        <dbReference type="PROSITE-ProRule" id="PRU00042"/>
    </source>
</evidence>
<dbReference type="GO" id="GO:0003677">
    <property type="term" value="F:DNA binding"/>
    <property type="evidence" value="ECO:0007669"/>
    <property type="project" value="UniProtKB-KW"/>
</dbReference>
<keyword evidence="3 8" id="KW-0863">Zinc-finger</keyword>
<dbReference type="PANTHER" id="PTHR10593">
    <property type="entry name" value="SERINE/THREONINE-PROTEIN KINASE RIO"/>
    <property type="match status" value="1"/>
</dbReference>
<organism evidence="11 12">
    <name type="scientific">Populus tomentosa</name>
    <name type="common">Chinese white poplar</name>
    <dbReference type="NCBI Taxonomy" id="118781"/>
    <lineage>
        <taxon>Eukaryota</taxon>
        <taxon>Viridiplantae</taxon>
        <taxon>Streptophyta</taxon>
        <taxon>Embryophyta</taxon>
        <taxon>Tracheophyta</taxon>
        <taxon>Spermatophyta</taxon>
        <taxon>Magnoliopsida</taxon>
        <taxon>eudicotyledons</taxon>
        <taxon>Gunneridae</taxon>
        <taxon>Pentapetalae</taxon>
        <taxon>rosids</taxon>
        <taxon>fabids</taxon>
        <taxon>Malpighiales</taxon>
        <taxon>Salicaceae</taxon>
        <taxon>Saliceae</taxon>
        <taxon>Populus</taxon>
    </lineage>
</organism>
<feature type="domain" description="C2H2-type" evidence="10">
    <location>
        <begin position="66"/>
        <end position="88"/>
    </location>
</feature>
<feature type="region of interest" description="Disordered" evidence="9">
    <location>
        <begin position="404"/>
        <end position="423"/>
    </location>
</feature>
<dbReference type="GO" id="GO:0003700">
    <property type="term" value="F:DNA-binding transcription factor activity"/>
    <property type="evidence" value="ECO:0007669"/>
    <property type="project" value="TreeGrafter"/>
</dbReference>
<keyword evidence="7" id="KW-0804">Transcription</keyword>
<dbReference type="AlphaFoldDB" id="A0A8X7Y0C2"/>
<dbReference type="GO" id="GO:0008270">
    <property type="term" value="F:zinc ion binding"/>
    <property type="evidence" value="ECO:0007669"/>
    <property type="project" value="UniProtKB-KW"/>
</dbReference>
<dbReference type="EMBL" id="JAAWWB010000032">
    <property type="protein sequence ID" value="KAG6744098.1"/>
    <property type="molecule type" value="Genomic_DNA"/>
</dbReference>
<evidence type="ECO:0000256" key="7">
    <source>
        <dbReference type="ARBA" id="ARBA00023163"/>
    </source>
</evidence>
<evidence type="ECO:0000256" key="2">
    <source>
        <dbReference type="ARBA" id="ARBA00022737"/>
    </source>
</evidence>
<dbReference type="InterPro" id="IPR055185">
    <property type="entry name" value="C2CH-4th_BIRD-IDD"/>
</dbReference>
<keyword evidence="4" id="KW-0862">Zinc</keyword>
<keyword evidence="6" id="KW-0238">DNA-binding</keyword>
<evidence type="ECO:0000256" key="3">
    <source>
        <dbReference type="ARBA" id="ARBA00022771"/>
    </source>
</evidence>
<gene>
    <name evidence="11" type="ORF">POTOM_052807</name>
</gene>
<reference evidence="11" key="1">
    <citation type="journal article" date="2020" name="bioRxiv">
        <title>Hybrid origin of Populus tomentosa Carr. identified through genome sequencing and phylogenomic analysis.</title>
        <authorList>
            <person name="An X."/>
            <person name="Gao K."/>
            <person name="Chen Z."/>
            <person name="Li J."/>
            <person name="Yang X."/>
            <person name="Yang X."/>
            <person name="Zhou J."/>
            <person name="Guo T."/>
            <person name="Zhao T."/>
            <person name="Huang S."/>
            <person name="Miao D."/>
            <person name="Khan W.U."/>
            <person name="Rao P."/>
            <person name="Ye M."/>
            <person name="Lei B."/>
            <person name="Liao W."/>
            <person name="Wang J."/>
            <person name="Ji L."/>
            <person name="Li Y."/>
            <person name="Guo B."/>
            <person name="Mustafa N.S."/>
            <person name="Li S."/>
            <person name="Yun Q."/>
            <person name="Keller S.R."/>
            <person name="Mao J."/>
            <person name="Zhang R."/>
            <person name="Strauss S.H."/>
        </authorList>
    </citation>
    <scope>NUCLEOTIDE SEQUENCE</scope>
    <source>
        <strain evidence="11">GM15</strain>
        <tissue evidence="11">Leaf</tissue>
    </source>
</reference>
<evidence type="ECO:0000256" key="4">
    <source>
        <dbReference type="ARBA" id="ARBA00022833"/>
    </source>
</evidence>
<dbReference type="GO" id="GO:0005634">
    <property type="term" value="C:nucleus"/>
    <property type="evidence" value="ECO:0007669"/>
    <property type="project" value="TreeGrafter"/>
</dbReference>
<sequence>MMSGDAFSLPSLIAGFAQDQNNANPKPNPNPNPAVAKRKRNLPGTPDPDAEVIALSPKTLMATNRFICEICNKGFQRDQNLQLHRRGHNLPWKLKQRTNKETGKLTPRLAGLESINVTVGLYFPGFLIYIYQNRKDSFITHRAFCDALADESARITSVQDTDLNFRNDTVNLPHGFSNRPGVPDIAGISQFSAGFRPDFSGMSTPGNSLGADQQKTGLSLWINQANSHITPNSNLYVPPISTGLPEMVQMVANLYSSSSSANLGNLTLSGLPHELKEEGINKANMVDTSASLYSDRIQNKQLKLAAVPMSATALLQKAAQMGSTRSNQPFFGNSYGLMSSSSSSSPTTNPISLNQNPNELYHVFQNAKQPASESLTATYSVAMSDAVMGTSSNLDQLVMQTSGNLQNDPTQLKLQRGSNSTESGLTRDFLGMSSESGRLFLPHDLAKFASISSAMSLNHFTANH</sequence>
<feature type="region of interest" description="Disordered" evidence="9">
    <location>
        <begin position="18"/>
        <end position="49"/>
    </location>
</feature>